<dbReference type="InterPro" id="IPR011249">
    <property type="entry name" value="Metalloenz_LuxS/M16"/>
</dbReference>
<reference evidence="3" key="2">
    <citation type="submission" date="2015-06" db="UniProtKB">
        <authorList>
            <consortium name="EnsemblProtists"/>
        </authorList>
    </citation>
    <scope>IDENTIFICATION</scope>
    <source>
        <strain evidence="3">Pr102</strain>
    </source>
</reference>
<reference evidence="4" key="1">
    <citation type="journal article" date="2006" name="Science">
        <title>Phytophthora genome sequences uncover evolutionary origins and mechanisms of pathogenesis.</title>
        <authorList>
            <person name="Tyler B.M."/>
            <person name="Tripathy S."/>
            <person name="Zhang X."/>
            <person name="Dehal P."/>
            <person name="Jiang R.H."/>
            <person name="Aerts A."/>
            <person name="Arredondo F.D."/>
            <person name="Baxter L."/>
            <person name="Bensasson D."/>
            <person name="Beynon J.L."/>
            <person name="Chapman J."/>
            <person name="Damasceno C.M."/>
            <person name="Dorrance A.E."/>
            <person name="Dou D."/>
            <person name="Dickerman A.W."/>
            <person name="Dubchak I.L."/>
            <person name="Garbelotto M."/>
            <person name="Gijzen M."/>
            <person name="Gordon S.G."/>
            <person name="Govers F."/>
            <person name="Grunwald N.J."/>
            <person name="Huang W."/>
            <person name="Ivors K.L."/>
            <person name="Jones R.W."/>
            <person name="Kamoun S."/>
            <person name="Krampis K."/>
            <person name="Lamour K.H."/>
            <person name="Lee M.K."/>
            <person name="McDonald W.H."/>
            <person name="Medina M."/>
            <person name="Meijer H.J."/>
            <person name="Nordberg E.K."/>
            <person name="Maclean D.J."/>
            <person name="Ospina-Giraldo M.D."/>
            <person name="Morris P.F."/>
            <person name="Phuntumart V."/>
            <person name="Putnam N.H."/>
            <person name="Rash S."/>
            <person name="Rose J.K."/>
            <person name="Sakihama Y."/>
            <person name="Salamov A.A."/>
            <person name="Savidor A."/>
            <person name="Scheuring C.F."/>
            <person name="Smith B.M."/>
            <person name="Sobral B.W."/>
            <person name="Terry A."/>
            <person name="Torto-Alalibo T.A."/>
            <person name="Win J."/>
            <person name="Xu Z."/>
            <person name="Zhang H."/>
            <person name="Grigoriev I.V."/>
            <person name="Rokhsar D.S."/>
            <person name="Boore J.L."/>
        </authorList>
    </citation>
    <scope>NUCLEOTIDE SEQUENCE [LARGE SCALE GENOMIC DNA]</scope>
    <source>
        <strain evidence="4">Pr102</strain>
    </source>
</reference>
<name>H3HDH2_PHYRM</name>
<dbReference type="Gene3D" id="3.30.830.10">
    <property type="entry name" value="Metalloenzyme, LuxS/M16 peptidase-like"/>
    <property type="match status" value="3"/>
</dbReference>
<dbReference type="GO" id="GO:0046872">
    <property type="term" value="F:metal ion binding"/>
    <property type="evidence" value="ECO:0007669"/>
    <property type="project" value="UniProtKB-KW"/>
</dbReference>
<evidence type="ECO:0000313" key="3">
    <source>
        <dbReference type="EnsemblProtists" id="Phyra96156"/>
    </source>
</evidence>
<keyword evidence="1" id="KW-0479">Metal-binding</keyword>
<dbReference type="EnsemblProtists" id="Phyra96156">
    <property type="protein sequence ID" value="Phyra96156"/>
    <property type="gene ID" value="Phyra96156"/>
</dbReference>
<accession>H3HDH2</accession>
<dbReference type="VEuPathDB" id="FungiDB:KRP22_12254"/>
<dbReference type="HOGENOM" id="CLU_988561_0_0_1"/>
<evidence type="ECO:0000313" key="4">
    <source>
        <dbReference type="Proteomes" id="UP000005238"/>
    </source>
</evidence>
<sequence>MQEVLSPPIASEVVSELTLARIELEREYRNATLSPREKAYELRLQMLESRAVSTDDKLEALQSKYGREKELAADLAHFTATILGRNEDVEAVMAGNTVSPLAYEPDLELEPEPPLLVPRCHTIALPSTTNGLLLRRQMVEVYFQIGKVGPEDRAYTLLLRALLAQPLFHELRTRQQLGYTVACSFSAHVQTLQRTYARPDSTLAEQSERFWEEIVSGRLEFDLDVQIANALGGCTRQGLLARPFKPIEQLVPPDKTPVIISGDLHDFKRELQCHCHIENANT</sequence>
<dbReference type="Pfam" id="PF22456">
    <property type="entry name" value="PqqF-like_C_4"/>
    <property type="match status" value="1"/>
</dbReference>
<dbReference type="Proteomes" id="UP000005238">
    <property type="component" value="Unassembled WGS sequence"/>
</dbReference>
<feature type="domain" description="Coenzyme PQQ synthesis protein F-like C-terminal lobe" evidence="2">
    <location>
        <begin position="158"/>
        <end position="186"/>
    </location>
</feature>
<dbReference type="STRING" id="164328.H3HDH2"/>
<dbReference type="InterPro" id="IPR050626">
    <property type="entry name" value="Peptidase_M16"/>
</dbReference>
<proteinExistence type="predicted"/>
<dbReference type="EMBL" id="DS566063">
    <property type="status" value="NOT_ANNOTATED_CDS"/>
    <property type="molecule type" value="Genomic_DNA"/>
</dbReference>
<dbReference type="AlphaFoldDB" id="H3HDH2"/>
<dbReference type="VEuPathDB" id="FungiDB:KRP23_7152"/>
<dbReference type="PANTHER" id="PTHR43690">
    <property type="entry name" value="NARDILYSIN"/>
    <property type="match status" value="1"/>
</dbReference>
<protein>
    <recommendedName>
        <fullName evidence="2">Coenzyme PQQ synthesis protein F-like C-terminal lobe domain-containing protein</fullName>
    </recommendedName>
</protein>
<evidence type="ECO:0000259" key="2">
    <source>
        <dbReference type="Pfam" id="PF22456"/>
    </source>
</evidence>
<dbReference type="InterPro" id="IPR054734">
    <property type="entry name" value="PqqF-like_C_4"/>
</dbReference>
<evidence type="ECO:0000256" key="1">
    <source>
        <dbReference type="ARBA" id="ARBA00022723"/>
    </source>
</evidence>
<organism evidence="3 4">
    <name type="scientific">Phytophthora ramorum</name>
    <name type="common">Sudden oak death agent</name>
    <dbReference type="NCBI Taxonomy" id="164328"/>
    <lineage>
        <taxon>Eukaryota</taxon>
        <taxon>Sar</taxon>
        <taxon>Stramenopiles</taxon>
        <taxon>Oomycota</taxon>
        <taxon>Peronosporomycetes</taxon>
        <taxon>Peronosporales</taxon>
        <taxon>Peronosporaceae</taxon>
        <taxon>Phytophthora</taxon>
    </lineage>
</organism>
<dbReference type="InParanoid" id="H3HDH2"/>
<dbReference type="SUPFAM" id="SSF63411">
    <property type="entry name" value="LuxS/MPP-like metallohydrolase"/>
    <property type="match status" value="1"/>
</dbReference>
<dbReference type="eggNOG" id="KOG0959">
    <property type="taxonomic scope" value="Eukaryota"/>
</dbReference>
<dbReference type="PANTHER" id="PTHR43690:SF18">
    <property type="entry name" value="INSULIN-DEGRADING ENZYME-RELATED"/>
    <property type="match status" value="1"/>
</dbReference>
<keyword evidence="4" id="KW-1185">Reference proteome</keyword>